<sequence length="516" mass="57492">MGDHWAGTGFDRAGVTESALERWREFRSGAPGAEGDRRFHDWLFGEEFTRVVDADGHALFLFEVAIGLAERGMTAEAFVILRWLGEHFVRHPDPGVVCRMLRTLTEDCTALGVRDRQDNERARHTLRAVLDAAAPVNHVEVDRALCLVHVHVAYLRGEAVAPPENKVPEVRRLWQEVASRWAASTDPELRGRVAQALTNAGFAALQDGDEPAARESFAEVAARFAGVRPEPGTELERYLAVSRHAPDLLDRLRIGEPEFQLRYLERQRHWHPDSGMDTIVGLARQAHVRSAGTVRSWVCSGQPFVLLLRNFELTERSGVSDSPLVRDEEGGDHVQIFTHRKSERVLTELAGGVPLVQVASTTAGELEVNNWPGTFVAPNRLYLPGASWFETVRRLIAVADQVIVWAEELTPSLRRELGELVARGRTGDTLILLEKADTDPFAQIYLPRPGGEPLTADHPVLADFPHRLDGGTLDGSTVRECPPLMRLVERLHDAGREPIASRLDRTRARLDAARHQ</sequence>
<gene>
    <name evidence="1" type="ORF">FB470_004176</name>
</gene>
<comment type="caution">
    <text evidence="1">The sequence shown here is derived from an EMBL/GenBank/DDBJ whole genome shotgun (WGS) entry which is preliminary data.</text>
</comment>
<dbReference type="RefSeq" id="WP_306993976.1">
    <property type="nucleotide sequence ID" value="NZ_JAUSUT010000001.1"/>
</dbReference>
<evidence type="ECO:0000313" key="1">
    <source>
        <dbReference type="EMBL" id="MDQ0380182.1"/>
    </source>
</evidence>
<keyword evidence="2" id="KW-1185">Reference proteome</keyword>
<proteinExistence type="predicted"/>
<evidence type="ECO:0000313" key="2">
    <source>
        <dbReference type="Proteomes" id="UP001229651"/>
    </source>
</evidence>
<accession>A0ABU0EZE8</accession>
<dbReference type="EMBL" id="JAUSUT010000001">
    <property type="protein sequence ID" value="MDQ0380182.1"/>
    <property type="molecule type" value="Genomic_DNA"/>
</dbReference>
<protein>
    <submittedName>
        <fullName evidence="1">Uncharacterized protein</fullName>
    </submittedName>
</protein>
<reference evidence="1 2" key="1">
    <citation type="submission" date="2023-07" db="EMBL/GenBank/DDBJ databases">
        <title>Sequencing the genomes of 1000 actinobacteria strains.</title>
        <authorList>
            <person name="Klenk H.-P."/>
        </authorList>
    </citation>
    <scope>NUCLEOTIDE SEQUENCE [LARGE SCALE GENOMIC DNA]</scope>
    <source>
        <strain evidence="1 2">DSM 45805</strain>
    </source>
</reference>
<dbReference type="Proteomes" id="UP001229651">
    <property type="component" value="Unassembled WGS sequence"/>
</dbReference>
<name>A0ABU0EZE8_9PSEU</name>
<organism evidence="1 2">
    <name type="scientific">Amycolatopsis thermophila</name>
    <dbReference type="NCBI Taxonomy" id="206084"/>
    <lineage>
        <taxon>Bacteria</taxon>
        <taxon>Bacillati</taxon>
        <taxon>Actinomycetota</taxon>
        <taxon>Actinomycetes</taxon>
        <taxon>Pseudonocardiales</taxon>
        <taxon>Pseudonocardiaceae</taxon>
        <taxon>Amycolatopsis</taxon>
    </lineage>
</organism>